<evidence type="ECO:0000256" key="6">
    <source>
        <dbReference type="ARBA" id="ARBA00023136"/>
    </source>
</evidence>
<organism evidence="9 10">
    <name type="scientific">Thermanaerothrix solaris</name>
    <dbReference type="NCBI Taxonomy" id="3058434"/>
    <lineage>
        <taxon>Bacteria</taxon>
        <taxon>Bacillati</taxon>
        <taxon>Chloroflexota</taxon>
        <taxon>Anaerolineae</taxon>
        <taxon>Anaerolineales</taxon>
        <taxon>Anaerolineaceae</taxon>
        <taxon>Thermanaerothrix</taxon>
    </lineage>
</organism>
<name>A0ABU3NMX5_9CHLR</name>
<dbReference type="PANTHER" id="PTHR23517:SF3">
    <property type="entry name" value="INTEGRAL MEMBRANE TRANSPORT PROTEIN"/>
    <property type="match status" value="1"/>
</dbReference>
<dbReference type="PANTHER" id="PTHR23517">
    <property type="entry name" value="RESISTANCE PROTEIN MDTM, PUTATIVE-RELATED-RELATED"/>
    <property type="match status" value="1"/>
</dbReference>
<keyword evidence="4 7" id="KW-0812">Transmembrane</keyword>
<keyword evidence="6 7" id="KW-0472">Membrane</keyword>
<comment type="subcellular location">
    <subcellularLocation>
        <location evidence="1">Cell membrane</location>
        <topology evidence="1">Multi-pass membrane protein</topology>
    </subcellularLocation>
</comment>
<feature type="transmembrane region" description="Helical" evidence="7">
    <location>
        <begin position="200"/>
        <end position="216"/>
    </location>
</feature>
<evidence type="ECO:0000256" key="3">
    <source>
        <dbReference type="ARBA" id="ARBA00022475"/>
    </source>
</evidence>
<dbReference type="InterPro" id="IPR020846">
    <property type="entry name" value="MFS_dom"/>
</dbReference>
<evidence type="ECO:0000313" key="9">
    <source>
        <dbReference type="EMBL" id="MDT8897317.1"/>
    </source>
</evidence>
<feature type="transmembrane region" description="Helical" evidence="7">
    <location>
        <begin position="348"/>
        <end position="368"/>
    </location>
</feature>
<reference evidence="9 10" key="1">
    <citation type="submission" date="2023-07" db="EMBL/GenBank/DDBJ databases">
        <title>Novel species of Thermanaerothrix with wide hydrolytic capabilities.</title>
        <authorList>
            <person name="Zayulina K.S."/>
            <person name="Podosokorskaya O.A."/>
            <person name="Elcheninov A.G."/>
        </authorList>
    </citation>
    <scope>NUCLEOTIDE SEQUENCE [LARGE SCALE GENOMIC DNA]</scope>
    <source>
        <strain evidence="9 10">4228-RoL</strain>
    </source>
</reference>
<evidence type="ECO:0000259" key="8">
    <source>
        <dbReference type="PROSITE" id="PS50850"/>
    </source>
</evidence>
<feature type="transmembrane region" description="Helical" evidence="7">
    <location>
        <begin position="127"/>
        <end position="151"/>
    </location>
</feature>
<dbReference type="SUPFAM" id="SSF103473">
    <property type="entry name" value="MFS general substrate transporter"/>
    <property type="match status" value="1"/>
</dbReference>
<dbReference type="InterPro" id="IPR011701">
    <property type="entry name" value="MFS"/>
</dbReference>
<feature type="domain" description="Major facilitator superfamily (MFS) profile" evidence="8">
    <location>
        <begin position="4"/>
        <end position="371"/>
    </location>
</feature>
<proteinExistence type="predicted"/>
<feature type="transmembrane region" description="Helical" evidence="7">
    <location>
        <begin position="236"/>
        <end position="255"/>
    </location>
</feature>
<feature type="transmembrane region" description="Helical" evidence="7">
    <location>
        <begin position="36"/>
        <end position="58"/>
    </location>
</feature>
<gene>
    <name evidence="9" type="ORF">QYE77_03490</name>
</gene>
<evidence type="ECO:0000256" key="1">
    <source>
        <dbReference type="ARBA" id="ARBA00004651"/>
    </source>
</evidence>
<feature type="transmembrane region" description="Helical" evidence="7">
    <location>
        <begin position="285"/>
        <end position="307"/>
    </location>
</feature>
<dbReference type="RefSeq" id="WP_315623970.1">
    <property type="nucleotide sequence ID" value="NZ_JAUHMF010000001.1"/>
</dbReference>
<keyword evidence="3" id="KW-1003">Cell membrane</keyword>
<feature type="transmembrane region" description="Helical" evidence="7">
    <location>
        <begin position="262"/>
        <end position="279"/>
    </location>
</feature>
<keyword evidence="5 7" id="KW-1133">Transmembrane helix</keyword>
<accession>A0ABU3NMX5</accession>
<dbReference type="InterPro" id="IPR036259">
    <property type="entry name" value="MFS_trans_sf"/>
</dbReference>
<evidence type="ECO:0000313" key="10">
    <source>
        <dbReference type="Proteomes" id="UP001254165"/>
    </source>
</evidence>
<dbReference type="Proteomes" id="UP001254165">
    <property type="component" value="Unassembled WGS sequence"/>
</dbReference>
<feature type="transmembrane region" description="Helical" evidence="7">
    <location>
        <begin position="157"/>
        <end position="180"/>
    </location>
</feature>
<evidence type="ECO:0000256" key="2">
    <source>
        <dbReference type="ARBA" id="ARBA00022448"/>
    </source>
</evidence>
<evidence type="ECO:0000256" key="7">
    <source>
        <dbReference type="SAM" id="Phobius"/>
    </source>
</evidence>
<protein>
    <submittedName>
        <fullName evidence="9">MFS transporter</fullName>
    </submittedName>
</protein>
<dbReference type="PROSITE" id="PS50850">
    <property type="entry name" value="MFS"/>
    <property type="match status" value="1"/>
</dbReference>
<keyword evidence="2" id="KW-0813">Transport</keyword>
<dbReference type="EMBL" id="JAUHMF010000001">
    <property type="protein sequence ID" value="MDT8897317.1"/>
    <property type="molecule type" value="Genomic_DNA"/>
</dbReference>
<evidence type="ECO:0000256" key="5">
    <source>
        <dbReference type="ARBA" id="ARBA00022989"/>
    </source>
</evidence>
<keyword evidence="10" id="KW-1185">Reference proteome</keyword>
<dbReference type="Gene3D" id="1.20.1250.20">
    <property type="entry name" value="MFS general substrate transporter like domains"/>
    <property type="match status" value="2"/>
</dbReference>
<feature type="transmembrane region" description="Helical" evidence="7">
    <location>
        <begin position="70"/>
        <end position="88"/>
    </location>
</feature>
<sequence>MTRDLALVIISLFAWGIGEGAFTFFQTLYMETLGATPVAIGGILGAWGLAMALTQLPAGYLTDRFGPRPLMWFSWIMGTLAAALMASAHTLTGFVTGLVIYGLTSSVLAPMNTYITAARGTWTPARALSVASASFTLGAALGPMVGGFIAQNWGLRYIYLLGFVTFVISTLLVLFIRPIVPTQPAPMPASLRNLPLNRRFLYLLGFNALGIFALYLAQPLTPNFLTAYHHVTMEQIGLFGSLCSLGTTVLSLLFGHLQPTSGANIGLTTGILFVLLIWLGRSPWWFGVGYFLLGGFRFYRAMILAWARSLVNDRQVGSAFGLIETINALGIVVSAGLAGWLYQHSPLSVYWAALILGIGTLFISHRLGTTERYRPAPMLVTNQGED</sequence>
<feature type="transmembrane region" description="Helical" evidence="7">
    <location>
        <begin position="94"/>
        <end position="115"/>
    </location>
</feature>
<evidence type="ECO:0000256" key="4">
    <source>
        <dbReference type="ARBA" id="ARBA00022692"/>
    </source>
</evidence>
<feature type="transmembrane region" description="Helical" evidence="7">
    <location>
        <begin position="319"/>
        <end position="342"/>
    </location>
</feature>
<dbReference type="Pfam" id="PF07690">
    <property type="entry name" value="MFS_1"/>
    <property type="match status" value="1"/>
</dbReference>
<comment type="caution">
    <text evidence="9">The sequence shown here is derived from an EMBL/GenBank/DDBJ whole genome shotgun (WGS) entry which is preliminary data.</text>
</comment>
<dbReference type="InterPro" id="IPR050171">
    <property type="entry name" value="MFS_Transporters"/>
</dbReference>